<accession>A0A8H6W520</accession>
<dbReference type="Gene3D" id="3.30.710.10">
    <property type="entry name" value="Potassium Channel Kv1.1, Chain A"/>
    <property type="match status" value="1"/>
</dbReference>
<feature type="region of interest" description="Disordered" evidence="1">
    <location>
        <begin position="239"/>
        <end position="301"/>
    </location>
</feature>
<reference evidence="2" key="1">
    <citation type="submission" date="2020-05" db="EMBL/GenBank/DDBJ databases">
        <title>Mycena genomes resolve the evolution of fungal bioluminescence.</title>
        <authorList>
            <person name="Tsai I.J."/>
        </authorList>
    </citation>
    <scope>NUCLEOTIDE SEQUENCE</scope>
    <source>
        <strain evidence="2">171206Taipei</strain>
    </source>
</reference>
<comment type="caution">
    <text evidence="2">The sequence shown here is derived from an EMBL/GenBank/DDBJ whole genome shotgun (WGS) entry which is preliminary data.</text>
</comment>
<evidence type="ECO:0000313" key="2">
    <source>
        <dbReference type="EMBL" id="KAF7299499.1"/>
    </source>
</evidence>
<name>A0A8H6W520_9AGAR</name>
<dbReference type="InterPro" id="IPR011333">
    <property type="entry name" value="SKP1/BTB/POZ_sf"/>
</dbReference>
<evidence type="ECO:0000313" key="3">
    <source>
        <dbReference type="Proteomes" id="UP000636479"/>
    </source>
</evidence>
<sequence>MEKISENWTPTNVTTTFKLSTTTLPDGGHRPTSVGPNVVTSICGFGWRFLVRAEELPRLTMVDNAGESVISYQVTILFDPYLVASGRYGTVLLRTTVIRLLPSARTPQSEQIQYVLPSSTVSELGQYIYPSKARAPSIISVSLTFPASLGLTLPRTLTWKMEETLESTLDGKEMVDVKFYAFSRWKLNADDKGVISHPLPLFANLRLLEGFSDDLDSLLKGEGFLEAAMTVDFDSYEPEDQEIDSTGYGYESDSDLESDTSSEANTSVTRHRIRNDLKATSGTDTEGKSGPGDIDATLPLHKSPPRNGRVVVLKGTAYKTWKALLSYLYTGRIQFQSLTSQAEKQQSSPALGGLGPHCSPKSMYRLADKLGLHDLQELALQTISAGISRENIIEEVFSSFTSMYPAIQELQTDFLVKNFPTPSDGLVEITQQICDGEKPYCAGTLKMVLEKLAKR</sequence>
<evidence type="ECO:0008006" key="4">
    <source>
        <dbReference type="Google" id="ProtNLM"/>
    </source>
</evidence>
<keyword evidence="3" id="KW-1185">Reference proteome</keyword>
<dbReference type="OrthoDB" id="6359816at2759"/>
<dbReference type="EMBL" id="JACAZF010000007">
    <property type="protein sequence ID" value="KAF7299499.1"/>
    <property type="molecule type" value="Genomic_DNA"/>
</dbReference>
<organism evidence="2 3">
    <name type="scientific">Mycena indigotica</name>
    <dbReference type="NCBI Taxonomy" id="2126181"/>
    <lineage>
        <taxon>Eukaryota</taxon>
        <taxon>Fungi</taxon>
        <taxon>Dikarya</taxon>
        <taxon>Basidiomycota</taxon>
        <taxon>Agaricomycotina</taxon>
        <taxon>Agaricomycetes</taxon>
        <taxon>Agaricomycetidae</taxon>
        <taxon>Agaricales</taxon>
        <taxon>Marasmiineae</taxon>
        <taxon>Mycenaceae</taxon>
        <taxon>Mycena</taxon>
    </lineage>
</organism>
<evidence type="ECO:0000256" key="1">
    <source>
        <dbReference type="SAM" id="MobiDB-lite"/>
    </source>
</evidence>
<dbReference type="AlphaFoldDB" id="A0A8H6W520"/>
<proteinExistence type="predicted"/>
<dbReference type="GeneID" id="59348161"/>
<dbReference type="Proteomes" id="UP000636479">
    <property type="component" value="Unassembled WGS sequence"/>
</dbReference>
<dbReference type="RefSeq" id="XP_037218887.1">
    <property type="nucleotide sequence ID" value="XM_037365645.1"/>
</dbReference>
<protein>
    <recommendedName>
        <fullName evidence="4">BTB domain-containing protein</fullName>
    </recommendedName>
</protein>
<gene>
    <name evidence="2" type="ORF">MIND_00900000</name>
</gene>